<feature type="domain" description="EAL" evidence="2">
    <location>
        <begin position="396"/>
        <end position="647"/>
    </location>
</feature>
<keyword evidence="5" id="KW-1185">Reference proteome</keyword>
<dbReference type="InterPro" id="IPR029787">
    <property type="entry name" value="Nucleotide_cyclase"/>
</dbReference>
<proteinExistence type="predicted"/>
<feature type="transmembrane region" description="Helical" evidence="1">
    <location>
        <begin position="110"/>
        <end position="131"/>
    </location>
</feature>
<reference evidence="5" key="1">
    <citation type="submission" date="2017-06" db="EMBL/GenBank/DDBJ databases">
        <authorList>
            <person name="Varghese N."/>
            <person name="Submissions S."/>
        </authorList>
    </citation>
    <scope>NUCLEOTIDE SEQUENCE [LARGE SCALE GENOMIC DNA]</scope>
    <source>
        <strain evidence="5">DSM 137</strain>
    </source>
</reference>
<dbReference type="AlphaFoldDB" id="A0A212R0L4"/>
<dbReference type="SUPFAM" id="SSF55073">
    <property type="entry name" value="Nucleotide cyclase"/>
    <property type="match status" value="1"/>
</dbReference>
<keyword evidence="1" id="KW-0812">Transmembrane</keyword>
<feature type="transmembrane region" description="Helical" evidence="1">
    <location>
        <begin position="137"/>
        <end position="156"/>
    </location>
</feature>
<organism evidence="4 5">
    <name type="scientific">Rhodoblastus acidophilus</name>
    <name type="common">Rhodopseudomonas acidophila</name>
    <dbReference type="NCBI Taxonomy" id="1074"/>
    <lineage>
        <taxon>Bacteria</taxon>
        <taxon>Pseudomonadati</taxon>
        <taxon>Pseudomonadota</taxon>
        <taxon>Alphaproteobacteria</taxon>
        <taxon>Hyphomicrobiales</taxon>
        <taxon>Rhodoblastaceae</taxon>
        <taxon>Rhodoblastus</taxon>
    </lineage>
</organism>
<dbReference type="CDD" id="cd01948">
    <property type="entry name" value="EAL"/>
    <property type="match status" value="1"/>
</dbReference>
<dbReference type="InterPro" id="IPR000160">
    <property type="entry name" value="GGDEF_dom"/>
</dbReference>
<feature type="transmembrane region" description="Helical" evidence="1">
    <location>
        <begin position="69"/>
        <end position="90"/>
    </location>
</feature>
<dbReference type="PROSITE" id="PS50883">
    <property type="entry name" value="EAL"/>
    <property type="match status" value="1"/>
</dbReference>
<feature type="transmembrane region" description="Helical" evidence="1">
    <location>
        <begin position="46"/>
        <end position="63"/>
    </location>
</feature>
<dbReference type="InterPro" id="IPR052155">
    <property type="entry name" value="Biofilm_reg_signaling"/>
</dbReference>
<dbReference type="Proteomes" id="UP000198418">
    <property type="component" value="Unassembled WGS sequence"/>
</dbReference>
<dbReference type="SMART" id="SM00267">
    <property type="entry name" value="GGDEF"/>
    <property type="match status" value="1"/>
</dbReference>
<dbReference type="InterPro" id="IPR001633">
    <property type="entry name" value="EAL_dom"/>
</dbReference>
<dbReference type="InterPro" id="IPR043128">
    <property type="entry name" value="Rev_trsase/Diguanyl_cyclase"/>
</dbReference>
<name>A0A212R0L4_RHOAC</name>
<keyword evidence="1" id="KW-1133">Transmembrane helix</keyword>
<evidence type="ECO:0000313" key="5">
    <source>
        <dbReference type="Proteomes" id="UP000198418"/>
    </source>
</evidence>
<evidence type="ECO:0000259" key="2">
    <source>
        <dbReference type="PROSITE" id="PS50883"/>
    </source>
</evidence>
<protein>
    <submittedName>
        <fullName evidence="4">Diguanylate cyclase (GGDEF) domain-containing protein</fullName>
    </submittedName>
</protein>
<dbReference type="NCBIfam" id="TIGR00254">
    <property type="entry name" value="GGDEF"/>
    <property type="match status" value="1"/>
</dbReference>
<feature type="transmembrane region" description="Helical" evidence="1">
    <location>
        <begin position="163"/>
        <end position="182"/>
    </location>
</feature>
<sequence length="653" mass="71621">MFSSSFRRPSMAGWRAWGRTLAGLDDARGDDELYAHLVRSLFPSPAAMLAANVMGAGVAAAAWCMTRDGAFLVGLAVLMISGFARMRLILEYHERAARPMRRADHESYDLRFFAWSLLFGIAIGLVSARTLFYPMSLGIHALGVGAAIGYAMGFAARNAGRPNLVLSQLLACIVPLLLSYAWTAPPHTPVYLILLSGVIISNVRVTRTLKDNIVQHFHATLETEKLARVDALTQLSNRHAFSSRLDAAIAEHPEKPFAILFLDLDRFKEINDTLGHSFGDAVIREMGRRLAALAPHAAGLARFGGDEFLLQLDQTDAAAIDALCAKVQDSLSQPFEAETLSTRTTVTIGVALYPDHGATREELFRMADIALYEAKAQGGGCWRRFDAALATEMELRRVLERDMRAAIDRGEFVAFFQPIYNLRDRSVVACEALVRWRHPAKGLISPALFIPIAEKSAMIEEIGAHILKEACHAAATWPAHVAVAVNISAAQFVRPDRLITTVQEALAASRLRPDRLHLEITESLLLQDSALTRRAIQRLVEIGVKFALDDFGAGYSSLSYLKDYPFSKVKIDRTFTESLMSCAASPSIVKAVVQIAADLALDVVVEGIETVEEEDLLRRLGPSQGQGFLFSKPLPPEATRRLFAGEQAARRSA</sequence>
<dbReference type="InterPro" id="IPR035919">
    <property type="entry name" value="EAL_sf"/>
</dbReference>
<evidence type="ECO:0000256" key="1">
    <source>
        <dbReference type="SAM" id="Phobius"/>
    </source>
</evidence>
<dbReference type="Pfam" id="PF00563">
    <property type="entry name" value="EAL"/>
    <property type="match status" value="1"/>
</dbReference>
<keyword evidence="1" id="KW-0472">Membrane</keyword>
<dbReference type="PANTHER" id="PTHR44757">
    <property type="entry name" value="DIGUANYLATE CYCLASE DGCP"/>
    <property type="match status" value="1"/>
</dbReference>
<evidence type="ECO:0000259" key="3">
    <source>
        <dbReference type="PROSITE" id="PS50887"/>
    </source>
</evidence>
<feature type="domain" description="GGDEF" evidence="3">
    <location>
        <begin position="255"/>
        <end position="387"/>
    </location>
</feature>
<dbReference type="Pfam" id="PF00990">
    <property type="entry name" value="GGDEF"/>
    <property type="match status" value="1"/>
</dbReference>
<dbReference type="EMBL" id="FYDG01000002">
    <property type="protein sequence ID" value="SNB65513.1"/>
    <property type="molecule type" value="Genomic_DNA"/>
</dbReference>
<evidence type="ECO:0000313" key="4">
    <source>
        <dbReference type="EMBL" id="SNB65513.1"/>
    </source>
</evidence>
<dbReference type="Gene3D" id="3.20.20.450">
    <property type="entry name" value="EAL domain"/>
    <property type="match status" value="1"/>
</dbReference>
<dbReference type="PANTHER" id="PTHR44757:SF2">
    <property type="entry name" value="BIOFILM ARCHITECTURE MAINTENANCE PROTEIN MBAA"/>
    <property type="match status" value="1"/>
</dbReference>
<accession>A0A212R0L4</accession>
<gene>
    <name evidence="4" type="ORF">SAMN06265338_102236</name>
</gene>
<dbReference type="PROSITE" id="PS50887">
    <property type="entry name" value="GGDEF"/>
    <property type="match status" value="1"/>
</dbReference>
<dbReference type="SMART" id="SM00052">
    <property type="entry name" value="EAL"/>
    <property type="match status" value="1"/>
</dbReference>
<dbReference type="SUPFAM" id="SSF141868">
    <property type="entry name" value="EAL domain-like"/>
    <property type="match status" value="1"/>
</dbReference>
<dbReference type="CDD" id="cd01949">
    <property type="entry name" value="GGDEF"/>
    <property type="match status" value="1"/>
</dbReference>
<dbReference type="Gene3D" id="3.30.70.270">
    <property type="match status" value="1"/>
</dbReference>